<dbReference type="GO" id="GO:0005829">
    <property type="term" value="C:cytosol"/>
    <property type="evidence" value="ECO:0007669"/>
    <property type="project" value="TreeGrafter"/>
</dbReference>
<comment type="pathway">
    <text evidence="1 11">Lipid metabolism; fatty acid biosynthesis.</text>
</comment>
<dbReference type="Gene3D" id="3.40.47.10">
    <property type="match status" value="1"/>
</dbReference>
<evidence type="ECO:0000256" key="5">
    <source>
        <dbReference type="ARBA" id="ARBA00022516"/>
    </source>
</evidence>
<dbReference type="EC" id="2.3.1.179" evidence="3 11"/>
<dbReference type="InterPro" id="IPR020841">
    <property type="entry name" value="PKS_Beta-ketoAc_synthase_dom"/>
</dbReference>
<evidence type="ECO:0000256" key="13">
    <source>
        <dbReference type="RuleBase" id="RU003694"/>
    </source>
</evidence>
<evidence type="ECO:0000313" key="15">
    <source>
        <dbReference type="EMBL" id="PQV64785.1"/>
    </source>
</evidence>
<feature type="active site" description="For beta-ketoacyl synthase activity" evidence="12">
    <location>
        <position position="165"/>
    </location>
</feature>
<protein>
    <recommendedName>
        <fullName evidence="4 11">3-oxoacyl-[acyl-carrier-protein] synthase 2</fullName>
        <ecNumber evidence="3 11">2.3.1.179</ecNumber>
    </recommendedName>
</protein>
<keyword evidence="5 11" id="KW-0444">Lipid biosynthesis</keyword>
<evidence type="ECO:0000256" key="10">
    <source>
        <dbReference type="ARBA" id="ARBA00023315"/>
    </source>
</evidence>
<dbReference type="InParanoid" id="A0A2S8SVG2"/>
<keyword evidence="8" id="KW-0443">Lipid metabolism</keyword>
<dbReference type="EMBL" id="NIGF01000003">
    <property type="protein sequence ID" value="PQV64785.1"/>
    <property type="molecule type" value="Genomic_DNA"/>
</dbReference>
<dbReference type="NCBIfam" id="TIGR03150">
    <property type="entry name" value="fabF"/>
    <property type="match status" value="1"/>
</dbReference>
<evidence type="ECO:0000256" key="8">
    <source>
        <dbReference type="ARBA" id="ARBA00023098"/>
    </source>
</evidence>
<comment type="catalytic activity">
    <reaction evidence="11">
        <text>a fatty acyl-[ACP] + malonyl-[ACP] + H(+) = a 3-oxoacyl-[ACP] + holo-[ACP] + CO2</text>
        <dbReference type="Rhea" id="RHEA:22836"/>
        <dbReference type="Rhea" id="RHEA-COMP:9623"/>
        <dbReference type="Rhea" id="RHEA-COMP:9685"/>
        <dbReference type="Rhea" id="RHEA-COMP:9916"/>
        <dbReference type="Rhea" id="RHEA-COMP:14125"/>
        <dbReference type="ChEBI" id="CHEBI:15378"/>
        <dbReference type="ChEBI" id="CHEBI:16526"/>
        <dbReference type="ChEBI" id="CHEBI:64479"/>
        <dbReference type="ChEBI" id="CHEBI:78449"/>
        <dbReference type="ChEBI" id="CHEBI:78776"/>
        <dbReference type="ChEBI" id="CHEBI:138651"/>
    </reaction>
</comment>
<dbReference type="InterPro" id="IPR000794">
    <property type="entry name" value="Beta-ketoacyl_synthase"/>
</dbReference>
<dbReference type="PROSITE" id="PS52004">
    <property type="entry name" value="KS3_2"/>
    <property type="match status" value="1"/>
</dbReference>
<name>A0A2S8SVG2_9BACT</name>
<feature type="domain" description="Ketosynthase family 3 (KS3)" evidence="14">
    <location>
        <begin position="4"/>
        <end position="412"/>
    </location>
</feature>
<dbReference type="UniPathway" id="UPA00094"/>
<evidence type="ECO:0000256" key="11">
    <source>
        <dbReference type="PIRNR" id="PIRNR000447"/>
    </source>
</evidence>
<comment type="similarity">
    <text evidence="2 11 13">Belongs to the thiolase-like superfamily. Beta-ketoacyl-ACP synthases family.</text>
</comment>
<comment type="function">
    <text evidence="11">Involved in the type II fatty acid elongation cycle. Catalyzes the elongation of a wide range of acyl-ACP by the addition of two carbons from malonyl-ACP to an acyl acceptor. Can efficiently catalyze the conversion of palmitoleoyl-ACP (cis-hexadec-9-enoyl-ACP) to cis-vaccenoyl-ACP (cis-octadec-11-enoyl-ACP), an essential step in the thermal regulation of fatty acid composition.</text>
</comment>
<proteinExistence type="inferred from homology"/>
<dbReference type="AlphaFoldDB" id="A0A2S8SVG2"/>
<dbReference type="Pfam" id="PF02801">
    <property type="entry name" value="Ketoacyl-synt_C"/>
    <property type="match status" value="1"/>
</dbReference>
<dbReference type="CDD" id="cd00834">
    <property type="entry name" value="KAS_I_II"/>
    <property type="match status" value="1"/>
</dbReference>
<dbReference type="GO" id="GO:0004315">
    <property type="term" value="F:3-oxoacyl-[acyl-carrier-protein] synthase activity"/>
    <property type="evidence" value="ECO:0007669"/>
    <property type="project" value="UniProtKB-UniRule"/>
</dbReference>
<evidence type="ECO:0000313" key="16">
    <source>
        <dbReference type="Proteomes" id="UP000237684"/>
    </source>
</evidence>
<sequence>MPELERVVITGMGAVTPIGIGLDAFWEGVVSAKNGVKPITLIDPSRHSVRFAGEVTEFVVTDYIEKREAKRMDRFVQFAVVASEEAVKDSGLVIDESNCDRVGVILGCGVGGLQTWENEHTKFMEGGPDRVSPFLIPMMIVNMAAGHVSIRTGARGPNTALVSACTSSAHALGVAFDMVSRGEADAIIAGGTEAPISNCGVAGFANMRALSKRNDDYLTASRPFDKDRDGFVIGEGAGTLILESLSSAQARGAKIYGEMLGYGFTGDAYHMTGMREDGSGYSKAMEIALDMAKLDKEEVGYINAHGTSTPTNDPVESRAVKTVFGARAHKIPMSSTKSQIGHLLGGGSAVEAIATIKGLQTQIMPPTINHFEPDPECDLDYVPNASRPGKFEVALSNATGFGGHYATLAFRKWNG</sequence>
<keyword evidence="7" id="KW-0276">Fatty acid metabolism</keyword>
<keyword evidence="10 11" id="KW-0012">Acyltransferase</keyword>
<dbReference type="InterPro" id="IPR014030">
    <property type="entry name" value="Ketoacyl_synth_N"/>
</dbReference>
<dbReference type="InterPro" id="IPR018201">
    <property type="entry name" value="Ketoacyl_synth_AS"/>
</dbReference>
<evidence type="ECO:0000259" key="14">
    <source>
        <dbReference type="PROSITE" id="PS52004"/>
    </source>
</evidence>
<evidence type="ECO:0000256" key="2">
    <source>
        <dbReference type="ARBA" id="ARBA00008467"/>
    </source>
</evidence>
<dbReference type="Pfam" id="PF00109">
    <property type="entry name" value="ketoacyl-synt"/>
    <property type="match status" value="1"/>
</dbReference>
<keyword evidence="16" id="KW-1185">Reference proteome</keyword>
<evidence type="ECO:0000256" key="4">
    <source>
        <dbReference type="ARBA" id="ARBA00014657"/>
    </source>
</evidence>
<dbReference type="RefSeq" id="WP_105482674.1">
    <property type="nucleotide sequence ID" value="NZ_NIGF01000003.1"/>
</dbReference>
<dbReference type="PANTHER" id="PTHR11712:SF336">
    <property type="entry name" value="3-OXOACYL-[ACYL-CARRIER-PROTEIN] SYNTHASE, MITOCHONDRIAL"/>
    <property type="match status" value="1"/>
</dbReference>
<dbReference type="FunFam" id="3.40.47.10:FF:000009">
    <property type="entry name" value="3-oxoacyl-[acyl-carrier-protein] synthase 2"/>
    <property type="match status" value="1"/>
</dbReference>
<dbReference type="SUPFAM" id="SSF53901">
    <property type="entry name" value="Thiolase-like"/>
    <property type="match status" value="2"/>
</dbReference>
<evidence type="ECO:0000256" key="6">
    <source>
        <dbReference type="ARBA" id="ARBA00022679"/>
    </source>
</evidence>
<dbReference type="PIRSF" id="PIRSF000447">
    <property type="entry name" value="KAS_II"/>
    <property type="match status" value="1"/>
</dbReference>
<dbReference type="OrthoDB" id="9808669at2"/>
<reference evidence="15 16" key="1">
    <citation type="journal article" date="2018" name="Syst. Appl. Microbiol.">
        <title>Abditibacterium utsteinense sp. nov., the first cultivated member of candidate phylum FBP, isolated from ice-free Antarctic soil samples.</title>
        <authorList>
            <person name="Tahon G."/>
            <person name="Tytgat B."/>
            <person name="Lebbe L."/>
            <person name="Carlier A."/>
            <person name="Willems A."/>
        </authorList>
    </citation>
    <scope>NUCLEOTIDE SEQUENCE [LARGE SCALE GENOMIC DNA]</scope>
    <source>
        <strain evidence="15 16">LMG 29911</strain>
    </source>
</reference>
<dbReference type="Proteomes" id="UP000237684">
    <property type="component" value="Unassembled WGS sequence"/>
</dbReference>
<dbReference type="InterPro" id="IPR014031">
    <property type="entry name" value="Ketoacyl_synth_C"/>
</dbReference>
<evidence type="ECO:0000256" key="3">
    <source>
        <dbReference type="ARBA" id="ARBA00012356"/>
    </source>
</evidence>
<accession>A0A2S8SVG2</accession>
<organism evidence="15 16">
    <name type="scientific">Abditibacterium utsteinense</name>
    <dbReference type="NCBI Taxonomy" id="1960156"/>
    <lineage>
        <taxon>Bacteria</taxon>
        <taxon>Pseudomonadati</taxon>
        <taxon>Abditibacteriota</taxon>
        <taxon>Abditibacteriia</taxon>
        <taxon>Abditibacteriales</taxon>
        <taxon>Abditibacteriaceae</taxon>
        <taxon>Abditibacterium</taxon>
    </lineage>
</organism>
<dbReference type="InterPro" id="IPR016039">
    <property type="entry name" value="Thiolase-like"/>
</dbReference>
<evidence type="ECO:0000256" key="7">
    <source>
        <dbReference type="ARBA" id="ARBA00022832"/>
    </source>
</evidence>
<dbReference type="GO" id="GO:0006633">
    <property type="term" value="P:fatty acid biosynthetic process"/>
    <property type="evidence" value="ECO:0007669"/>
    <property type="project" value="UniProtKB-UniRule"/>
</dbReference>
<evidence type="ECO:0000256" key="9">
    <source>
        <dbReference type="ARBA" id="ARBA00023160"/>
    </source>
</evidence>
<dbReference type="FunCoup" id="A0A2S8SVG2">
    <property type="interactions" value="438"/>
</dbReference>
<comment type="caution">
    <text evidence="15">The sequence shown here is derived from an EMBL/GenBank/DDBJ whole genome shotgun (WGS) entry which is preliminary data.</text>
</comment>
<keyword evidence="9 11" id="KW-0275">Fatty acid biosynthesis</keyword>
<dbReference type="PROSITE" id="PS00606">
    <property type="entry name" value="KS3_1"/>
    <property type="match status" value="1"/>
</dbReference>
<gene>
    <name evidence="15" type="ORF">B1R32_10352</name>
</gene>
<keyword evidence="6 11" id="KW-0808">Transferase</keyword>
<dbReference type="NCBIfam" id="NF005589">
    <property type="entry name" value="PRK07314.1"/>
    <property type="match status" value="1"/>
</dbReference>
<dbReference type="SMART" id="SM00825">
    <property type="entry name" value="PKS_KS"/>
    <property type="match status" value="1"/>
</dbReference>
<dbReference type="PANTHER" id="PTHR11712">
    <property type="entry name" value="POLYKETIDE SYNTHASE-RELATED"/>
    <property type="match status" value="1"/>
</dbReference>
<evidence type="ECO:0000256" key="1">
    <source>
        <dbReference type="ARBA" id="ARBA00005194"/>
    </source>
</evidence>
<comment type="catalytic activity">
    <reaction evidence="11">
        <text>(9Z)-hexadecenoyl-[ACP] + malonyl-[ACP] + H(+) = 3-oxo-(11Z)-octadecenoyl-[ACP] + holo-[ACP] + CO2</text>
        <dbReference type="Rhea" id="RHEA:55040"/>
        <dbReference type="Rhea" id="RHEA-COMP:9623"/>
        <dbReference type="Rhea" id="RHEA-COMP:9685"/>
        <dbReference type="Rhea" id="RHEA-COMP:10800"/>
        <dbReference type="Rhea" id="RHEA-COMP:14074"/>
        <dbReference type="ChEBI" id="CHEBI:15378"/>
        <dbReference type="ChEBI" id="CHEBI:16526"/>
        <dbReference type="ChEBI" id="CHEBI:64479"/>
        <dbReference type="ChEBI" id="CHEBI:78449"/>
        <dbReference type="ChEBI" id="CHEBI:83989"/>
        <dbReference type="ChEBI" id="CHEBI:138538"/>
        <dbReference type="EC" id="2.3.1.179"/>
    </reaction>
</comment>
<dbReference type="InterPro" id="IPR017568">
    <property type="entry name" value="3-oxoacyl-ACP_synth-2"/>
</dbReference>
<evidence type="ECO:0000256" key="12">
    <source>
        <dbReference type="PIRSR" id="PIRSR000447-1"/>
    </source>
</evidence>